<proteinExistence type="predicted"/>
<name>A0A164MBP1_9CRUS</name>
<accession>A0A164MBP1</accession>
<gene>
    <name evidence="1" type="ORF">APZ42_032042</name>
</gene>
<dbReference type="Proteomes" id="UP000076858">
    <property type="component" value="Unassembled WGS sequence"/>
</dbReference>
<dbReference type="EMBL" id="LRGB01003030">
    <property type="protein sequence ID" value="KZS04902.1"/>
    <property type="molecule type" value="Genomic_DNA"/>
</dbReference>
<sequence>MNWRSHACRMEILLHKDGASILERTKRDRKNSLLKPSSHLFCCMQRKWHTNYLCPSEEELEELYCLSLGIKSIKNYKEWSSKVLSSELEKIFQELSICEGYCLCMKSGKFLKLVQSTVPDCKSLKGIFPKMIYLIPMQSNLIGRPDPNVKISTIQCKECGKLVNRVHFLTHLADLCYDETPLKDGIKYGRPVVSDETKSLSPIIDGNEISNGDGEVEIVTPKTNLR</sequence>
<evidence type="ECO:0000313" key="1">
    <source>
        <dbReference type="EMBL" id="KZS04902.1"/>
    </source>
</evidence>
<comment type="caution">
    <text evidence="1">The sequence shown here is derived from an EMBL/GenBank/DDBJ whole genome shotgun (WGS) entry which is preliminary data.</text>
</comment>
<evidence type="ECO:0000313" key="2">
    <source>
        <dbReference type="Proteomes" id="UP000076858"/>
    </source>
</evidence>
<keyword evidence="2" id="KW-1185">Reference proteome</keyword>
<protein>
    <submittedName>
        <fullName evidence="1">Uncharacterized protein</fullName>
    </submittedName>
</protein>
<organism evidence="1 2">
    <name type="scientific">Daphnia magna</name>
    <dbReference type="NCBI Taxonomy" id="35525"/>
    <lineage>
        <taxon>Eukaryota</taxon>
        <taxon>Metazoa</taxon>
        <taxon>Ecdysozoa</taxon>
        <taxon>Arthropoda</taxon>
        <taxon>Crustacea</taxon>
        <taxon>Branchiopoda</taxon>
        <taxon>Diplostraca</taxon>
        <taxon>Cladocera</taxon>
        <taxon>Anomopoda</taxon>
        <taxon>Daphniidae</taxon>
        <taxon>Daphnia</taxon>
    </lineage>
</organism>
<reference evidence="1 2" key="1">
    <citation type="submission" date="2016-03" db="EMBL/GenBank/DDBJ databases">
        <title>EvidentialGene: Evidence-directed Construction of Genes on Genomes.</title>
        <authorList>
            <person name="Gilbert D.G."/>
            <person name="Choi J.-H."/>
            <person name="Mockaitis K."/>
            <person name="Colbourne J."/>
            <person name="Pfrender M."/>
        </authorList>
    </citation>
    <scope>NUCLEOTIDE SEQUENCE [LARGE SCALE GENOMIC DNA]</scope>
    <source>
        <strain evidence="1 2">Xinb3</strain>
        <tissue evidence="1">Complete organism</tissue>
    </source>
</reference>
<dbReference type="AlphaFoldDB" id="A0A164MBP1"/>